<dbReference type="AlphaFoldDB" id="A0A7G8TDV1"/>
<dbReference type="RefSeq" id="WP_187037096.1">
    <property type="nucleotide sequence ID" value="NZ_CP060286.1"/>
</dbReference>
<protein>
    <submittedName>
        <fullName evidence="1">DNA-binding protein</fullName>
    </submittedName>
</protein>
<keyword evidence="1" id="KW-0238">DNA-binding</keyword>
<accession>A0A7G8TDV1</accession>
<proteinExistence type="predicted"/>
<dbReference type="EMBL" id="CP060286">
    <property type="protein sequence ID" value="QNK41792.1"/>
    <property type="molecule type" value="Genomic_DNA"/>
</dbReference>
<dbReference type="KEGG" id="cfem:HCR03_05980"/>
<evidence type="ECO:0000313" key="2">
    <source>
        <dbReference type="Proteomes" id="UP000515909"/>
    </source>
</evidence>
<evidence type="ECO:0000313" key="1">
    <source>
        <dbReference type="EMBL" id="QNK41792.1"/>
    </source>
</evidence>
<name>A0A7G8TDV1_9FIRM</name>
<dbReference type="Proteomes" id="UP000515909">
    <property type="component" value="Chromosome"/>
</dbReference>
<gene>
    <name evidence="1" type="ORF">HCR03_05980</name>
</gene>
<organism evidence="1 2">
    <name type="scientific">Caproicibacter fermentans</name>
    <dbReference type="NCBI Taxonomy" id="2576756"/>
    <lineage>
        <taxon>Bacteria</taxon>
        <taxon>Bacillati</taxon>
        <taxon>Bacillota</taxon>
        <taxon>Clostridia</taxon>
        <taxon>Eubacteriales</taxon>
        <taxon>Acutalibacteraceae</taxon>
        <taxon>Caproicibacter</taxon>
    </lineage>
</organism>
<reference evidence="1 2" key="1">
    <citation type="submission" date="2020-08" db="EMBL/GenBank/DDBJ databases">
        <title>The isolate Caproiciproducens sp. 7D4C2 produces n-caproate at mildly acidic conditions from hexoses: genome and rBOX comparison with related strains and chain-elongating bacteria.</title>
        <authorList>
            <person name="Esquivel-Elizondo S."/>
            <person name="Bagci C."/>
            <person name="Temovska M."/>
            <person name="Jeon B.S."/>
            <person name="Bessarab I."/>
            <person name="Williams R.B.H."/>
            <person name="Huson D.H."/>
            <person name="Angenent L.T."/>
        </authorList>
    </citation>
    <scope>NUCLEOTIDE SEQUENCE [LARGE SCALE GENOMIC DNA]</scope>
    <source>
        <strain evidence="1 2">7D4C2</strain>
    </source>
</reference>
<sequence length="64" mass="7320">MDYMTVKEAGEKWGITSRMVNYYCTAGRILGAIKKGNLWLVPIKAEKPIDCRTRGDRKSDNLQK</sequence>
<dbReference type="GO" id="GO:0003677">
    <property type="term" value="F:DNA binding"/>
    <property type="evidence" value="ECO:0007669"/>
    <property type="project" value="UniProtKB-KW"/>
</dbReference>